<reference evidence="4" key="1">
    <citation type="submission" date="2022-12" db="EMBL/GenBank/DDBJ databases">
        <title>Paracoccus sp. EF6 isolated from a lake water.</title>
        <authorList>
            <person name="Liu H."/>
        </authorList>
    </citation>
    <scope>NUCLEOTIDE SEQUENCE</scope>
    <source>
        <strain evidence="4">EF6</strain>
    </source>
</reference>
<keyword evidence="1 2" id="KW-0597">Phosphoprotein</keyword>
<gene>
    <name evidence="4" type="ORF">OU682_22035</name>
</gene>
<accession>A0ABT4JCM5</accession>
<feature type="modified residue" description="4-aspartylphosphate" evidence="2">
    <location>
        <position position="58"/>
    </location>
</feature>
<dbReference type="Proteomes" id="UP001149822">
    <property type="component" value="Unassembled WGS sequence"/>
</dbReference>
<dbReference type="PANTHER" id="PTHR44591:SF3">
    <property type="entry name" value="RESPONSE REGULATORY DOMAIN-CONTAINING PROTEIN"/>
    <property type="match status" value="1"/>
</dbReference>
<evidence type="ECO:0000313" key="5">
    <source>
        <dbReference type="Proteomes" id="UP001149822"/>
    </source>
</evidence>
<organism evidence="4 5">
    <name type="scientific">Paracoccus benzoatiresistens</name>
    <dbReference type="NCBI Taxonomy" id="2997341"/>
    <lineage>
        <taxon>Bacteria</taxon>
        <taxon>Pseudomonadati</taxon>
        <taxon>Pseudomonadota</taxon>
        <taxon>Alphaproteobacteria</taxon>
        <taxon>Rhodobacterales</taxon>
        <taxon>Paracoccaceae</taxon>
        <taxon>Paracoccus</taxon>
    </lineage>
</organism>
<dbReference type="InterPro" id="IPR011006">
    <property type="entry name" value="CheY-like_superfamily"/>
</dbReference>
<dbReference type="RefSeq" id="WP_268944350.1">
    <property type="nucleotide sequence ID" value="NZ_JAPTYD010000080.1"/>
</dbReference>
<dbReference type="PANTHER" id="PTHR44591">
    <property type="entry name" value="STRESS RESPONSE REGULATOR PROTEIN 1"/>
    <property type="match status" value="1"/>
</dbReference>
<name>A0ABT4JCM5_9RHOB</name>
<dbReference type="PROSITE" id="PS50110">
    <property type="entry name" value="RESPONSE_REGULATORY"/>
    <property type="match status" value="1"/>
</dbReference>
<dbReference type="Pfam" id="PF00072">
    <property type="entry name" value="Response_reg"/>
    <property type="match status" value="1"/>
</dbReference>
<dbReference type="SMART" id="SM00448">
    <property type="entry name" value="REC"/>
    <property type="match status" value="1"/>
</dbReference>
<evidence type="ECO:0000256" key="2">
    <source>
        <dbReference type="PROSITE-ProRule" id="PRU00169"/>
    </source>
</evidence>
<evidence type="ECO:0000259" key="3">
    <source>
        <dbReference type="PROSITE" id="PS50110"/>
    </source>
</evidence>
<feature type="domain" description="Response regulatory" evidence="3">
    <location>
        <begin position="7"/>
        <end position="122"/>
    </location>
</feature>
<sequence length="158" mass="17441">MDPFAFYALVVDNNPLFRMNAQAILAKAGFRVFAAAKCEDALEILSKRGHGITLLFTDVEMPSGTMTGFSLARYCASGWPHIGILVAAGANLPKQGDLPAHVRFIQKPFNEAVVKHHLKQVLPEQQQPCRLRMALVQDQGVPDFGEPWRSPSDLRNEG</sequence>
<evidence type="ECO:0000313" key="4">
    <source>
        <dbReference type="EMBL" id="MCZ0964256.1"/>
    </source>
</evidence>
<evidence type="ECO:0000256" key="1">
    <source>
        <dbReference type="ARBA" id="ARBA00022553"/>
    </source>
</evidence>
<dbReference type="EMBL" id="JAPTYD010000080">
    <property type="protein sequence ID" value="MCZ0964256.1"/>
    <property type="molecule type" value="Genomic_DNA"/>
</dbReference>
<dbReference type="InterPro" id="IPR050595">
    <property type="entry name" value="Bact_response_regulator"/>
</dbReference>
<keyword evidence="5" id="KW-1185">Reference proteome</keyword>
<protein>
    <submittedName>
        <fullName evidence="4">Response regulator</fullName>
    </submittedName>
</protein>
<dbReference type="InterPro" id="IPR001789">
    <property type="entry name" value="Sig_transdc_resp-reg_receiver"/>
</dbReference>
<dbReference type="Gene3D" id="3.40.50.2300">
    <property type="match status" value="1"/>
</dbReference>
<dbReference type="SUPFAM" id="SSF52172">
    <property type="entry name" value="CheY-like"/>
    <property type="match status" value="1"/>
</dbReference>
<comment type="caution">
    <text evidence="4">The sequence shown here is derived from an EMBL/GenBank/DDBJ whole genome shotgun (WGS) entry which is preliminary data.</text>
</comment>
<proteinExistence type="predicted"/>